<dbReference type="GO" id="GO:0016787">
    <property type="term" value="F:hydrolase activity"/>
    <property type="evidence" value="ECO:0007669"/>
    <property type="project" value="UniProtKB-KW"/>
</dbReference>
<dbReference type="EMBL" id="CP017080">
    <property type="protein sequence ID" value="AOH54402.1"/>
    <property type="molecule type" value="Genomic_DNA"/>
</dbReference>
<evidence type="ECO:0000313" key="3">
    <source>
        <dbReference type="Proteomes" id="UP000077926"/>
    </source>
</evidence>
<dbReference type="STRING" id="264697.ABE28_008555"/>
<dbReference type="InterPro" id="IPR050855">
    <property type="entry name" value="NDM-1-like"/>
</dbReference>
<sequence length="312" mass="36439">MDVFPIIVPFCNKLKSINFYLVRYQDSLILIDAGMDTEDCWHSLQEILKENHYTLTDISAILLTHHHTDHIGLVNRIVSANPIPVYAHPRAIPILQRDSEYIKMREEFFRNLYRRMGCGKFGDRQVIDLHNPILLTEDKKIECEIQVAQDLLFDFDILDIPGHAPDQIAFYNRKCKWLFSGDLLIAHMDINAFIEPYLDGVRTNSLIQQKHSLEKCISLNVEFIFSGHGDILQNPVNILKERIIGLDEKAKIYLNIIKSGISTGNDIARLRFNERYEKQFFNIMSEIIGYLDYLEIQGEINKEMENGIWQYY</sequence>
<evidence type="ECO:0000259" key="1">
    <source>
        <dbReference type="SMART" id="SM00849"/>
    </source>
</evidence>
<proteinExistence type="predicted"/>
<gene>
    <name evidence="2" type="ORF">ABE28_008555</name>
</gene>
<dbReference type="AlphaFoldDB" id="A0A1B3XMG1"/>
<name>A0A1B3XMG1_9BACI</name>
<dbReference type="KEGG" id="bmur:ABE28_008555"/>
<dbReference type="InterPro" id="IPR001279">
    <property type="entry name" value="Metallo-B-lactamas"/>
</dbReference>
<keyword evidence="3" id="KW-1185">Reference proteome</keyword>
<dbReference type="SMART" id="SM00849">
    <property type="entry name" value="Lactamase_B"/>
    <property type="match status" value="1"/>
</dbReference>
<dbReference type="Proteomes" id="UP000077926">
    <property type="component" value="Chromosome"/>
</dbReference>
<protein>
    <submittedName>
        <fullName evidence="2">MBL fold metallo-hydrolase</fullName>
    </submittedName>
</protein>
<dbReference type="SUPFAM" id="SSF56281">
    <property type="entry name" value="Metallo-hydrolase/oxidoreductase"/>
    <property type="match status" value="1"/>
</dbReference>
<evidence type="ECO:0000313" key="2">
    <source>
        <dbReference type="EMBL" id="AOH54402.1"/>
    </source>
</evidence>
<keyword evidence="2" id="KW-0378">Hydrolase</keyword>
<dbReference type="Gene3D" id="3.60.15.10">
    <property type="entry name" value="Ribonuclease Z/Hydroxyacylglutathione hydrolase-like"/>
    <property type="match status" value="1"/>
</dbReference>
<accession>A0A1B3XMG1</accession>
<dbReference type="Pfam" id="PF00753">
    <property type="entry name" value="Lactamase_B"/>
    <property type="match status" value="1"/>
</dbReference>
<organism evidence="2 3">
    <name type="scientific">Peribacillus muralis</name>
    <dbReference type="NCBI Taxonomy" id="264697"/>
    <lineage>
        <taxon>Bacteria</taxon>
        <taxon>Bacillati</taxon>
        <taxon>Bacillota</taxon>
        <taxon>Bacilli</taxon>
        <taxon>Bacillales</taxon>
        <taxon>Bacillaceae</taxon>
        <taxon>Peribacillus</taxon>
    </lineage>
</organism>
<dbReference type="PANTHER" id="PTHR42951:SF21">
    <property type="entry name" value="METALLO-HYDROLASE YQJP-RELATED"/>
    <property type="match status" value="1"/>
</dbReference>
<reference evidence="2 3" key="1">
    <citation type="submission" date="2016-08" db="EMBL/GenBank/DDBJ databases">
        <title>Complete genome sequence of Bacillus muralis G25-68, a strain with toxicity to nematodes.</title>
        <authorList>
            <person name="Zheng Z."/>
        </authorList>
    </citation>
    <scope>NUCLEOTIDE SEQUENCE [LARGE SCALE GENOMIC DNA]</scope>
    <source>
        <strain evidence="2 3">G25-68</strain>
    </source>
</reference>
<dbReference type="InterPro" id="IPR036866">
    <property type="entry name" value="RibonucZ/Hydroxyglut_hydro"/>
</dbReference>
<feature type="domain" description="Metallo-beta-lactamase" evidence="1">
    <location>
        <begin position="16"/>
        <end position="228"/>
    </location>
</feature>
<dbReference type="PANTHER" id="PTHR42951">
    <property type="entry name" value="METALLO-BETA-LACTAMASE DOMAIN-CONTAINING"/>
    <property type="match status" value="1"/>
</dbReference>